<keyword evidence="3" id="KW-1185">Reference proteome</keyword>
<evidence type="ECO:0000313" key="3">
    <source>
        <dbReference type="Proteomes" id="UP001201812"/>
    </source>
</evidence>
<name>A0AAD4QZQ9_9BILA</name>
<organism evidence="2 3">
    <name type="scientific">Ditylenchus destructor</name>
    <dbReference type="NCBI Taxonomy" id="166010"/>
    <lineage>
        <taxon>Eukaryota</taxon>
        <taxon>Metazoa</taxon>
        <taxon>Ecdysozoa</taxon>
        <taxon>Nematoda</taxon>
        <taxon>Chromadorea</taxon>
        <taxon>Rhabditida</taxon>
        <taxon>Tylenchina</taxon>
        <taxon>Tylenchomorpha</taxon>
        <taxon>Sphaerularioidea</taxon>
        <taxon>Anguinidae</taxon>
        <taxon>Anguininae</taxon>
        <taxon>Ditylenchus</taxon>
    </lineage>
</organism>
<dbReference type="Pfam" id="PF00011">
    <property type="entry name" value="HSP20"/>
    <property type="match status" value="1"/>
</dbReference>
<protein>
    <recommendedName>
        <fullName evidence="1">SHSP domain-containing protein</fullName>
    </recommendedName>
</protein>
<dbReference type="SUPFAM" id="SSF49764">
    <property type="entry name" value="HSP20-like chaperones"/>
    <property type="match status" value="1"/>
</dbReference>
<reference evidence="2" key="1">
    <citation type="submission" date="2022-01" db="EMBL/GenBank/DDBJ databases">
        <title>Genome Sequence Resource for Two Populations of Ditylenchus destructor, the Migratory Endoparasitic Phytonematode.</title>
        <authorList>
            <person name="Zhang H."/>
            <person name="Lin R."/>
            <person name="Xie B."/>
        </authorList>
    </citation>
    <scope>NUCLEOTIDE SEQUENCE</scope>
    <source>
        <strain evidence="2">BazhouSP</strain>
    </source>
</reference>
<dbReference type="EMBL" id="JAKKPZ010000139">
    <property type="protein sequence ID" value="KAI1700618.1"/>
    <property type="molecule type" value="Genomic_DNA"/>
</dbReference>
<dbReference type="InterPro" id="IPR008978">
    <property type="entry name" value="HSP20-like_chaperone"/>
</dbReference>
<accession>A0AAD4QZQ9</accession>
<feature type="domain" description="SHSP" evidence="1">
    <location>
        <begin position="68"/>
        <end position="108"/>
    </location>
</feature>
<dbReference type="AlphaFoldDB" id="A0AAD4QZQ9"/>
<sequence>MERILMPYTWRDPFIRPFLHHLSHPTIPNSCPSSSHCHHCFWSFIDFHRYDQQQTLKLKDHTSRLTFDEEGNFTYKVDVQGYRKEELSVDVMGDDIKVKAEHKANTEGGFEITVVNNCGNIYTRWRTNFAD</sequence>
<gene>
    <name evidence="2" type="ORF">DdX_16589</name>
</gene>
<proteinExistence type="predicted"/>
<dbReference type="CDD" id="cd06464">
    <property type="entry name" value="ACD_sHsps-like"/>
    <property type="match status" value="1"/>
</dbReference>
<dbReference type="Proteomes" id="UP001201812">
    <property type="component" value="Unassembled WGS sequence"/>
</dbReference>
<dbReference type="Gene3D" id="2.60.40.790">
    <property type="match status" value="1"/>
</dbReference>
<evidence type="ECO:0000259" key="1">
    <source>
        <dbReference type="Pfam" id="PF00011"/>
    </source>
</evidence>
<evidence type="ECO:0000313" key="2">
    <source>
        <dbReference type="EMBL" id="KAI1700618.1"/>
    </source>
</evidence>
<dbReference type="InterPro" id="IPR002068">
    <property type="entry name" value="A-crystallin/Hsp20_dom"/>
</dbReference>
<comment type="caution">
    <text evidence="2">The sequence shown here is derived from an EMBL/GenBank/DDBJ whole genome shotgun (WGS) entry which is preliminary data.</text>
</comment>